<comment type="caution">
    <text evidence="1">The sequence shown here is derived from an EMBL/GenBank/DDBJ whole genome shotgun (WGS) entry which is preliminary data.</text>
</comment>
<dbReference type="SUPFAM" id="SSF58038">
    <property type="entry name" value="SNARE fusion complex"/>
    <property type="match status" value="1"/>
</dbReference>
<dbReference type="Proteomes" id="UP000078397">
    <property type="component" value="Unassembled WGS sequence"/>
</dbReference>
<gene>
    <name evidence="1" type="ORF">VFPPC_16916</name>
</gene>
<reference evidence="1 2" key="1">
    <citation type="journal article" date="2016" name="PLoS Pathog.">
        <title>Biosynthesis of antibiotic leucinostatins in bio-control fungus Purpureocillium lilacinum and their inhibition on phytophthora revealed by genome mining.</title>
        <authorList>
            <person name="Wang G."/>
            <person name="Liu Z."/>
            <person name="Lin R."/>
            <person name="Li E."/>
            <person name="Mao Z."/>
            <person name="Ling J."/>
            <person name="Yang Y."/>
            <person name="Yin W.B."/>
            <person name="Xie B."/>
        </authorList>
    </citation>
    <scope>NUCLEOTIDE SEQUENCE [LARGE SCALE GENOMIC DNA]</scope>
    <source>
        <strain evidence="1">170</strain>
    </source>
</reference>
<protein>
    <submittedName>
        <fullName evidence="1">SNARE domain-containing protein</fullName>
    </submittedName>
</protein>
<dbReference type="AlphaFoldDB" id="A0A179F0L6"/>
<dbReference type="OrthoDB" id="10255013at2759"/>
<sequence length="55" mass="6033">MREGAEAALTNISQRHKELQKLEQDVVETSGMTTEIATIVPGQDEKYGDGIVEKS</sequence>
<evidence type="ECO:0000313" key="2">
    <source>
        <dbReference type="Proteomes" id="UP000078397"/>
    </source>
</evidence>
<keyword evidence="2" id="KW-1185">Reference proteome</keyword>
<organism evidence="1 2">
    <name type="scientific">Pochonia chlamydosporia 170</name>
    <dbReference type="NCBI Taxonomy" id="1380566"/>
    <lineage>
        <taxon>Eukaryota</taxon>
        <taxon>Fungi</taxon>
        <taxon>Dikarya</taxon>
        <taxon>Ascomycota</taxon>
        <taxon>Pezizomycotina</taxon>
        <taxon>Sordariomycetes</taxon>
        <taxon>Hypocreomycetidae</taxon>
        <taxon>Hypocreales</taxon>
        <taxon>Clavicipitaceae</taxon>
        <taxon>Pochonia</taxon>
    </lineage>
</organism>
<dbReference type="EMBL" id="LSBJ02000012">
    <property type="protein sequence ID" value="OAQ59007.1"/>
    <property type="molecule type" value="Genomic_DNA"/>
</dbReference>
<dbReference type="RefSeq" id="XP_018137087.1">
    <property type="nucleotide sequence ID" value="XM_018294668.1"/>
</dbReference>
<name>A0A179F0L6_METCM</name>
<proteinExistence type="predicted"/>
<dbReference type="GeneID" id="28858662"/>
<dbReference type="Gene3D" id="1.20.58.70">
    <property type="match status" value="1"/>
</dbReference>
<dbReference type="KEGG" id="pchm:VFPPC_16916"/>
<evidence type="ECO:0000313" key="1">
    <source>
        <dbReference type="EMBL" id="OAQ59007.1"/>
    </source>
</evidence>
<accession>A0A179F0L6</accession>